<dbReference type="Gene3D" id="3.90.25.10">
    <property type="entry name" value="UDP-galactose 4-epimerase, domain 1"/>
    <property type="match status" value="1"/>
</dbReference>
<feature type="domain" description="NmrA-like" evidence="1">
    <location>
        <begin position="2"/>
        <end position="240"/>
    </location>
</feature>
<dbReference type="PANTHER" id="PTHR43162:SF1">
    <property type="entry name" value="PRESTALK A DIFFERENTIATION PROTEIN A"/>
    <property type="match status" value="1"/>
</dbReference>
<dbReference type="Proteomes" id="UP001589568">
    <property type="component" value="Unassembled WGS sequence"/>
</dbReference>
<dbReference type="RefSeq" id="WP_379482920.1">
    <property type="nucleotide sequence ID" value="NZ_JBHMCF010000008.1"/>
</dbReference>
<sequence>MILVTGATGTIGSRLVALLAAEGAKVRAVTRGPQASGLPANVDIVVGDPSRPGTMAAAMEGVTSLFLHPRAVGDSAAELCALARERGAGRVVALAAINVDEDLAAQPSRFQGDRNKEAEDAAVASGMEWASLRAASFAVNTLHTMAPQVRAGDVVRGPYATFAEPLIHEEDLAEVAARALLDEGPAFRKMPLTGPQALSHEEMAAVIGEVIGRPLRYQEIPPEAYAQGMVQRGFPQAFVAALLARYARGAGPAEAVTDEVAKILGRPARTYADWVADHATAFRGAA</sequence>
<dbReference type="InterPro" id="IPR008030">
    <property type="entry name" value="NmrA-like"/>
</dbReference>
<comment type="caution">
    <text evidence="2">The sequence shown here is derived from an EMBL/GenBank/DDBJ whole genome shotgun (WGS) entry which is preliminary data.</text>
</comment>
<accession>A0ABV5NH90</accession>
<dbReference type="InterPro" id="IPR036291">
    <property type="entry name" value="NAD(P)-bd_dom_sf"/>
</dbReference>
<evidence type="ECO:0000313" key="3">
    <source>
        <dbReference type="Proteomes" id="UP001589568"/>
    </source>
</evidence>
<protein>
    <submittedName>
        <fullName evidence="2">NAD(P)H-binding protein</fullName>
    </submittedName>
</protein>
<name>A0ABV5NH90_9ACTN</name>
<evidence type="ECO:0000259" key="1">
    <source>
        <dbReference type="Pfam" id="PF05368"/>
    </source>
</evidence>
<organism evidence="2 3">
    <name type="scientific">Nonomuraea salmonea</name>
    <dbReference type="NCBI Taxonomy" id="46181"/>
    <lineage>
        <taxon>Bacteria</taxon>
        <taxon>Bacillati</taxon>
        <taxon>Actinomycetota</taxon>
        <taxon>Actinomycetes</taxon>
        <taxon>Streptosporangiales</taxon>
        <taxon>Streptosporangiaceae</taxon>
        <taxon>Nonomuraea</taxon>
    </lineage>
</organism>
<dbReference type="SUPFAM" id="SSF51735">
    <property type="entry name" value="NAD(P)-binding Rossmann-fold domains"/>
    <property type="match status" value="1"/>
</dbReference>
<evidence type="ECO:0000313" key="2">
    <source>
        <dbReference type="EMBL" id="MFB9469655.1"/>
    </source>
</evidence>
<keyword evidence="3" id="KW-1185">Reference proteome</keyword>
<reference evidence="2 3" key="1">
    <citation type="submission" date="2024-09" db="EMBL/GenBank/DDBJ databases">
        <authorList>
            <person name="Sun Q."/>
            <person name="Mori K."/>
        </authorList>
    </citation>
    <scope>NUCLEOTIDE SEQUENCE [LARGE SCALE GENOMIC DNA]</scope>
    <source>
        <strain evidence="2 3">JCM 3324</strain>
    </source>
</reference>
<dbReference type="Pfam" id="PF05368">
    <property type="entry name" value="NmrA"/>
    <property type="match status" value="1"/>
</dbReference>
<dbReference type="EMBL" id="JBHMCF010000008">
    <property type="protein sequence ID" value="MFB9469655.1"/>
    <property type="molecule type" value="Genomic_DNA"/>
</dbReference>
<proteinExistence type="predicted"/>
<dbReference type="Gene3D" id="3.40.50.720">
    <property type="entry name" value="NAD(P)-binding Rossmann-like Domain"/>
    <property type="match status" value="1"/>
</dbReference>
<gene>
    <name evidence="2" type="ORF">ACFFR3_09055</name>
</gene>
<dbReference type="PANTHER" id="PTHR43162">
    <property type="match status" value="1"/>
</dbReference>
<dbReference type="InterPro" id="IPR051604">
    <property type="entry name" value="Ergot_Alk_Oxidoreductase"/>
</dbReference>